<feature type="transmembrane region" description="Helical" evidence="7">
    <location>
        <begin position="330"/>
        <end position="347"/>
    </location>
</feature>
<gene>
    <name evidence="9" type="ORF">BDV38DRAFT_295970</name>
</gene>
<keyword evidence="5 7" id="KW-0472">Membrane</keyword>
<evidence type="ECO:0000256" key="2">
    <source>
        <dbReference type="ARBA" id="ARBA00008335"/>
    </source>
</evidence>
<feature type="transmembrane region" description="Helical" evidence="7">
    <location>
        <begin position="503"/>
        <end position="524"/>
    </location>
</feature>
<dbReference type="PRINTS" id="PR01036">
    <property type="entry name" value="TCRTETB"/>
</dbReference>
<organism evidence="9 10">
    <name type="scientific">Aspergillus pseudotamarii</name>
    <dbReference type="NCBI Taxonomy" id="132259"/>
    <lineage>
        <taxon>Eukaryota</taxon>
        <taxon>Fungi</taxon>
        <taxon>Dikarya</taxon>
        <taxon>Ascomycota</taxon>
        <taxon>Pezizomycotina</taxon>
        <taxon>Eurotiomycetes</taxon>
        <taxon>Eurotiomycetidae</taxon>
        <taxon>Eurotiales</taxon>
        <taxon>Aspergillaceae</taxon>
        <taxon>Aspergillus</taxon>
        <taxon>Aspergillus subgen. Circumdati</taxon>
    </lineage>
</organism>
<sequence length="557" mass="61259">MPNLPSSNAPEPGSTRSSVYARGVSHAKSEIKWLDLGLDTPLPLPTALISQNASQSRLPCPPNVQKYASPLQWSTQRKWIVTWISCVVTTVACYSAGEMSPASEELTSEWDITLTAYNSGVTLFCIGFGLAPMVLATFSEINGRKPVFIGSGVLFCACTVACGGTHVFAGLLVARLLQGIGASTFSTMVGGVISDIYSPEQRNVPMALFSSAALLGTGLAPLISSVVVYHSTWRWVYYSQGIVSGFCVVVMILFFQETRNTVLLQRKADALNKYYEKLEQLGYYGVILADKDEVRRIRWTQRDGEKHDSVREMIKASCYRPFHMLVTEPVVFFFSLWLSFSWAVLYLQFSAVPLVFRMNHNFNTEQIGAVFTSMCCGIILITVVSIYQERMANHFGLLPKTPEARLYFACLQAPLVPIGLFWFGWTSFPSVHWILPTIAIGCLAMGIFSVYLAVFNYLADAYGPQASSAIAAQSFCRNILGGIFPLITDAMFTNLGYPAASSLLGGIAAVLTLVPWVLVLYGPAIRARSKMTVVRLMRLLISRLLLIMAVGYVELSV</sequence>
<evidence type="ECO:0000313" key="10">
    <source>
        <dbReference type="Proteomes" id="UP000325672"/>
    </source>
</evidence>
<feature type="region of interest" description="Disordered" evidence="6">
    <location>
        <begin position="1"/>
        <end position="20"/>
    </location>
</feature>
<evidence type="ECO:0000256" key="7">
    <source>
        <dbReference type="SAM" id="Phobius"/>
    </source>
</evidence>
<feature type="transmembrane region" description="Helical" evidence="7">
    <location>
        <begin position="117"/>
        <end position="135"/>
    </location>
</feature>
<dbReference type="CDD" id="cd17323">
    <property type="entry name" value="MFS_Tpo1_MDR_like"/>
    <property type="match status" value="1"/>
</dbReference>
<feature type="compositionally biased region" description="Polar residues" evidence="6">
    <location>
        <begin position="1"/>
        <end position="18"/>
    </location>
</feature>
<feature type="transmembrane region" description="Helical" evidence="7">
    <location>
        <begin position="406"/>
        <end position="425"/>
    </location>
</feature>
<dbReference type="AlphaFoldDB" id="A0A5N6SFS3"/>
<keyword evidence="10" id="KW-1185">Reference proteome</keyword>
<dbReference type="InterPro" id="IPR020846">
    <property type="entry name" value="MFS_dom"/>
</dbReference>
<dbReference type="RefSeq" id="XP_031909641.1">
    <property type="nucleotide sequence ID" value="XM_032062820.1"/>
</dbReference>
<feature type="transmembrane region" description="Helical" evidence="7">
    <location>
        <begin position="206"/>
        <end position="229"/>
    </location>
</feature>
<protein>
    <submittedName>
        <fullName evidence="9">Major facilitator superfamily domain-containing protein</fullName>
    </submittedName>
</protein>
<dbReference type="FunFam" id="1.20.1250.20:FF:000082">
    <property type="entry name" value="MFS multidrug transporter, putative"/>
    <property type="match status" value="1"/>
</dbReference>
<evidence type="ECO:0000256" key="1">
    <source>
        <dbReference type="ARBA" id="ARBA00004651"/>
    </source>
</evidence>
<reference evidence="9 10" key="1">
    <citation type="submission" date="2019-04" db="EMBL/GenBank/DDBJ databases">
        <title>Friends and foes A comparative genomics study of 23 Aspergillus species from section Flavi.</title>
        <authorList>
            <consortium name="DOE Joint Genome Institute"/>
            <person name="Kjaerbolling I."/>
            <person name="Vesth T."/>
            <person name="Frisvad J.C."/>
            <person name="Nybo J.L."/>
            <person name="Theobald S."/>
            <person name="Kildgaard S."/>
            <person name="Isbrandt T."/>
            <person name="Kuo A."/>
            <person name="Sato A."/>
            <person name="Lyhne E.K."/>
            <person name="Kogle M.E."/>
            <person name="Wiebenga A."/>
            <person name="Kun R.S."/>
            <person name="Lubbers R.J."/>
            <person name="Makela M.R."/>
            <person name="Barry K."/>
            <person name="Chovatia M."/>
            <person name="Clum A."/>
            <person name="Daum C."/>
            <person name="Haridas S."/>
            <person name="He G."/>
            <person name="LaButti K."/>
            <person name="Lipzen A."/>
            <person name="Mondo S."/>
            <person name="Riley R."/>
            <person name="Salamov A."/>
            <person name="Simmons B.A."/>
            <person name="Magnuson J.K."/>
            <person name="Henrissat B."/>
            <person name="Mortensen U.H."/>
            <person name="Larsen T.O."/>
            <person name="Devries R.P."/>
            <person name="Grigoriev I.V."/>
            <person name="Machida M."/>
            <person name="Baker S.E."/>
            <person name="Andersen M.R."/>
        </authorList>
    </citation>
    <scope>NUCLEOTIDE SEQUENCE [LARGE SCALE GENOMIC DNA]</scope>
    <source>
        <strain evidence="9 10">CBS 117625</strain>
    </source>
</reference>
<comment type="subcellular location">
    <subcellularLocation>
        <location evidence="1">Cell membrane</location>
        <topology evidence="1">Multi-pass membrane protein</topology>
    </subcellularLocation>
</comment>
<name>A0A5N6SFS3_ASPPS</name>
<dbReference type="EMBL" id="ML743614">
    <property type="protein sequence ID" value="KAE8133578.1"/>
    <property type="molecule type" value="Genomic_DNA"/>
</dbReference>
<dbReference type="Pfam" id="PF07690">
    <property type="entry name" value="MFS_1"/>
    <property type="match status" value="1"/>
</dbReference>
<feature type="transmembrane region" description="Helical" evidence="7">
    <location>
        <begin position="235"/>
        <end position="255"/>
    </location>
</feature>
<feature type="transmembrane region" description="Helical" evidence="7">
    <location>
        <begin position="367"/>
        <end position="386"/>
    </location>
</feature>
<evidence type="ECO:0000256" key="5">
    <source>
        <dbReference type="ARBA" id="ARBA00023136"/>
    </source>
</evidence>
<proteinExistence type="inferred from homology"/>
<comment type="similarity">
    <text evidence="2">Belongs to the major facilitator superfamily.</text>
</comment>
<dbReference type="Proteomes" id="UP000325672">
    <property type="component" value="Unassembled WGS sequence"/>
</dbReference>
<dbReference type="FunFam" id="1.20.1720.10:FF:000061">
    <property type="entry name" value="Uncharacterized protein"/>
    <property type="match status" value="1"/>
</dbReference>
<keyword evidence="4 7" id="KW-1133">Transmembrane helix</keyword>
<dbReference type="OrthoDB" id="6770063at2759"/>
<feature type="transmembrane region" description="Helical" evidence="7">
    <location>
        <begin position="431"/>
        <end position="458"/>
    </location>
</feature>
<dbReference type="GO" id="GO:0022857">
    <property type="term" value="F:transmembrane transporter activity"/>
    <property type="evidence" value="ECO:0007669"/>
    <property type="project" value="InterPro"/>
</dbReference>
<feature type="transmembrane region" description="Helical" evidence="7">
    <location>
        <begin position="79"/>
        <end position="97"/>
    </location>
</feature>
<dbReference type="InterPro" id="IPR011701">
    <property type="entry name" value="MFS"/>
</dbReference>
<accession>A0A5N6SFS3</accession>
<dbReference type="PANTHER" id="PTHR23502:SF134">
    <property type="entry name" value="MAJOR FACILITATOR SUPERFAMILY (MFS) PROFILE DOMAIN-CONTAINING PROTEIN-RELATED"/>
    <property type="match status" value="1"/>
</dbReference>
<dbReference type="SUPFAM" id="SSF103473">
    <property type="entry name" value="MFS general substrate transporter"/>
    <property type="match status" value="1"/>
</dbReference>
<evidence type="ECO:0000256" key="6">
    <source>
        <dbReference type="SAM" id="MobiDB-lite"/>
    </source>
</evidence>
<dbReference type="GO" id="GO:0005886">
    <property type="term" value="C:plasma membrane"/>
    <property type="evidence" value="ECO:0007669"/>
    <property type="project" value="UniProtKB-SubCell"/>
</dbReference>
<feature type="domain" description="Major facilitator superfamily (MFS) profile" evidence="8">
    <location>
        <begin position="81"/>
        <end position="523"/>
    </location>
</feature>
<dbReference type="InterPro" id="IPR036259">
    <property type="entry name" value="MFS_trans_sf"/>
</dbReference>
<dbReference type="PANTHER" id="PTHR23502">
    <property type="entry name" value="MAJOR FACILITATOR SUPERFAMILY"/>
    <property type="match status" value="1"/>
</dbReference>
<dbReference type="GeneID" id="43647030"/>
<dbReference type="Gene3D" id="1.20.1250.20">
    <property type="entry name" value="MFS general substrate transporter like domains"/>
    <property type="match status" value="1"/>
</dbReference>
<evidence type="ECO:0000313" key="9">
    <source>
        <dbReference type="EMBL" id="KAE8133578.1"/>
    </source>
</evidence>
<evidence type="ECO:0000259" key="8">
    <source>
        <dbReference type="PROSITE" id="PS50850"/>
    </source>
</evidence>
<keyword evidence="3 7" id="KW-0812">Transmembrane</keyword>
<feature type="transmembrane region" description="Helical" evidence="7">
    <location>
        <begin position="479"/>
        <end position="497"/>
    </location>
</feature>
<evidence type="ECO:0000256" key="3">
    <source>
        <dbReference type="ARBA" id="ARBA00022692"/>
    </source>
</evidence>
<feature type="transmembrane region" description="Helical" evidence="7">
    <location>
        <begin position="147"/>
        <end position="169"/>
    </location>
</feature>
<evidence type="ECO:0000256" key="4">
    <source>
        <dbReference type="ARBA" id="ARBA00022989"/>
    </source>
</evidence>
<dbReference type="PROSITE" id="PS50850">
    <property type="entry name" value="MFS"/>
    <property type="match status" value="1"/>
</dbReference>
<feature type="transmembrane region" description="Helical" evidence="7">
    <location>
        <begin position="175"/>
        <end position="194"/>
    </location>
</feature>